<dbReference type="GO" id="GO:0006887">
    <property type="term" value="P:exocytosis"/>
    <property type="evidence" value="ECO:0007669"/>
    <property type="project" value="TreeGrafter"/>
</dbReference>
<keyword evidence="5" id="KW-0007">Acetylation</keyword>
<gene>
    <name evidence="10" type="ORF">Lalb_Chr06g0174021</name>
</gene>
<evidence type="ECO:0000313" key="10">
    <source>
        <dbReference type="EMBL" id="KAE9612525.1"/>
    </source>
</evidence>
<dbReference type="GO" id="GO:0031201">
    <property type="term" value="C:SNARE complex"/>
    <property type="evidence" value="ECO:0007669"/>
    <property type="project" value="TreeGrafter"/>
</dbReference>
<dbReference type="PANTHER" id="PTHR19957:SF307">
    <property type="entry name" value="PROTEIN SSO1-RELATED"/>
    <property type="match status" value="1"/>
</dbReference>
<dbReference type="Pfam" id="PF05739">
    <property type="entry name" value="SNARE"/>
    <property type="match status" value="1"/>
</dbReference>
<dbReference type="PROSITE" id="PS50192">
    <property type="entry name" value="T_SNARE"/>
    <property type="match status" value="1"/>
</dbReference>
<comment type="similarity">
    <text evidence="2">Belongs to the syntaxin family.</text>
</comment>
<feature type="transmembrane region" description="Helical" evidence="7">
    <location>
        <begin position="58"/>
        <end position="78"/>
    </location>
</feature>
<evidence type="ECO:0000256" key="8">
    <source>
        <dbReference type="SAM" id="SignalP"/>
    </source>
</evidence>
<feature type="domain" description="T-SNARE coiled-coil homology" evidence="9">
    <location>
        <begin position="9"/>
        <end position="48"/>
    </location>
</feature>
<dbReference type="AlphaFoldDB" id="A0A6A4QDZ4"/>
<sequence length="87" mass="9754">MIIFLSCQIFMDIAMLVDAQGDMLNNIETQVSSAVEHVQRGNSTLQKAKKLQRNSRKWMCIAIMILLIIVVIIVVAVIKPWGNKNGV</sequence>
<keyword evidence="11" id="KW-1185">Reference proteome</keyword>
<evidence type="ECO:0000256" key="3">
    <source>
        <dbReference type="ARBA" id="ARBA00022448"/>
    </source>
</evidence>
<dbReference type="Gene3D" id="1.20.5.110">
    <property type="match status" value="1"/>
</dbReference>
<reference evidence="11" key="1">
    <citation type="journal article" date="2020" name="Nat. Commun.">
        <title>Genome sequence of the cluster root forming white lupin.</title>
        <authorList>
            <person name="Hufnagel B."/>
            <person name="Marques A."/>
            <person name="Soriano A."/>
            <person name="Marques L."/>
            <person name="Divol F."/>
            <person name="Doumas P."/>
            <person name="Sallet E."/>
            <person name="Mancinotti D."/>
            <person name="Carrere S."/>
            <person name="Marande W."/>
            <person name="Arribat S."/>
            <person name="Keller J."/>
            <person name="Huneau C."/>
            <person name="Blein T."/>
            <person name="Aime D."/>
            <person name="Laguerre M."/>
            <person name="Taylor J."/>
            <person name="Schubert V."/>
            <person name="Nelson M."/>
            <person name="Geu-Flores F."/>
            <person name="Crespi M."/>
            <person name="Gallardo-Guerrero K."/>
            <person name="Delaux P.-M."/>
            <person name="Salse J."/>
            <person name="Berges H."/>
            <person name="Guyot R."/>
            <person name="Gouzy J."/>
            <person name="Peret B."/>
        </authorList>
    </citation>
    <scope>NUCLEOTIDE SEQUENCE [LARGE SCALE GENOMIC DNA]</scope>
    <source>
        <strain evidence="11">cv. Amiga</strain>
    </source>
</reference>
<dbReference type="InterPro" id="IPR045242">
    <property type="entry name" value="Syntaxin"/>
</dbReference>
<keyword evidence="7" id="KW-0472">Membrane</keyword>
<dbReference type="GO" id="GO:0006906">
    <property type="term" value="P:vesicle fusion"/>
    <property type="evidence" value="ECO:0007669"/>
    <property type="project" value="TreeGrafter"/>
</dbReference>
<dbReference type="OrthoDB" id="1936500at2759"/>
<dbReference type="GO" id="GO:0005886">
    <property type="term" value="C:plasma membrane"/>
    <property type="evidence" value="ECO:0007669"/>
    <property type="project" value="TreeGrafter"/>
</dbReference>
<dbReference type="GO" id="GO:0006886">
    <property type="term" value="P:intracellular protein transport"/>
    <property type="evidence" value="ECO:0007669"/>
    <property type="project" value="TreeGrafter"/>
</dbReference>
<keyword evidence="3" id="KW-0813">Transport</keyword>
<dbReference type="CDD" id="cd15848">
    <property type="entry name" value="SNARE_syntaxin1-like"/>
    <property type="match status" value="1"/>
</dbReference>
<dbReference type="GO" id="GO:0012505">
    <property type="term" value="C:endomembrane system"/>
    <property type="evidence" value="ECO:0007669"/>
    <property type="project" value="TreeGrafter"/>
</dbReference>
<keyword evidence="6" id="KW-0175">Coiled coil</keyword>
<protein>
    <submittedName>
        <fullName evidence="10">Putative target SNARE coiled-coil domain-containing protein</fullName>
    </submittedName>
</protein>
<accession>A0A6A4QDZ4</accession>
<evidence type="ECO:0000313" key="11">
    <source>
        <dbReference type="Proteomes" id="UP000447434"/>
    </source>
</evidence>
<keyword evidence="4" id="KW-0653">Protein transport</keyword>
<feature type="chain" id="PRO_5025564575" evidence="8">
    <location>
        <begin position="20"/>
        <end position="87"/>
    </location>
</feature>
<comment type="caution">
    <text evidence="10">The sequence shown here is derived from an EMBL/GenBank/DDBJ whole genome shotgun (WGS) entry which is preliminary data.</text>
</comment>
<feature type="signal peptide" evidence="8">
    <location>
        <begin position="1"/>
        <end position="19"/>
    </location>
</feature>
<evidence type="ECO:0000256" key="2">
    <source>
        <dbReference type="ARBA" id="ARBA00009063"/>
    </source>
</evidence>
<keyword evidence="8" id="KW-0732">Signal</keyword>
<evidence type="ECO:0000256" key="7">
    <source>
        <dbReference type="SAM" id="Phobius"/>
    </source>
</evidence>
<evidence type="ECO:0000256" key="4">
    <source>
        <dbReference type="ARBA" id="ARBA00022927"/>
    </source>
</evidence>
<dbReference type="GO" id="GO:0048278">
    <property type="term" value="P:vesicle docking"/>
    <property type="evidence" value="ECO:0007669"/>
    <property type="project" value="TreeGrafter"/>
</dbReference>
<dbReference type="FunFam" id="1.20.5.110:FF:000008">
    <property type="entry name" value="Syntaxin 132"/>
    <property type="match status" value="1"/>
</dbReference>
<name>A0A6A4QDZ4_LUPAL</name>
<keyword evidence="7" id="KW-0812">Transmembrane</keyword>
<proteinExistence type="inferred from homology"/>
<dbReference type="GO" id="GO:0005484">
    <property type="term" value="F:SNAP receptor activity"/>
    <property type="evidence" value="ECO:0007669"/>
    <property type="project" value="TreeGrafter"/>
</dbReference>
<keyword evidence="7" id="KW-1133">Transmembrane helix</keyword>
<evidence type="ECO:0000256" key="6">
    <source>
        <dbReference type="ARBA" id="ARBA00023054"/>
    </source>
</evidence>
<evidence type="ECO:0000256" key="5">
    <source>
        <dbReference type="ARBA" id="ARBA00022990"/>
    </source>
</evidence>
<dbReference type="SUPFAM" id="SSF58038">
    <property type="entry name" value="SNARE fusion complex"/>
    <property type="match status" value="1"/>
</dbReference>
<dbReference type="InterPro" id="IPR000727">
    <property type="entry name" value="T_SNARE_dom"/>
</dbReference>
<dbReference type="PANTHER" id="PTHR19957">
    <property type="entry name" value="SYNTAXIN"/>
    <property type="match status" value="1"/>
</dbReference>
<dbReference type="GO" id="GO:0000149">
    <property type="term" value="F:SNARE binding"/>
    <property type="evidence" value="ECO:0007669"/>
    <property type="project" value="TreeGrafter"/>
</dbReference>
<evidence type="ECO:0000259" key="9">
    <source>
        <dbReference type="PROSITE" id="PS50192"/>
    </source>
</evidence>
<dbReference type="Proteomes" id="UP000447434">
    <property type="component" value="Chromosome 6"/>
</dbReference>
<organism evidence="10 11">
    <name type="scientific">Lupinus albus</name>
    <name type="common">White lupine</name>
    <name type="synonym">Lupinus termis</name>
    <dbReference type="NCBI Taxonomy" id="3870"/>
    <lineage>
        <taxon>Eukaryota</taxon>
        <taxon>Viridiplantae</taxon>
        <taxon>Streptophyta</taxon>
        <taxon>Embryophyta</taxon>
        <taxon>Tracheophyta</taxon>
        <taxon>Spermatophyta</taxon>
        <taxon>Magnoliopsida</taxon>
        <taxon>eudicotyledons</taxon>
        <taxon>Gunneridae</taxon>
        <taxon>Pentapetalae</taxon>
        <taxon>rosids</taxon>
        <taxon>fabids</taxon>
        <taxon>Fabales</taxon>
        <taxon>Fabaceae</taxon>
        <taxon>Papilionoideae</taxon>
        <taxon>50 kb inversion clade</taxon>
        <taxon>genistoids sensu lato</taxon>
        <taxon>core genistoids</taxon>
        <taxon>Genisteae</taxon>
        <taxon>Lupinus</taxon>
    </lineage>
</organism>
<dbReference type="EMBL" id="WOCE01000006">
    <property type="protein sequence ID" value="KAE9612525.1"/>
    <property type="molecule type" value="Genomic_DNA"/>
</dbReference>
<evidence type="ECO:0000256" key="1">
    <source>
        <dbReference type="ARBA" id="ARBA00004211"/>
    </source>
</evidence>
<comment type="subcellular location">
    <subcellularLocation>
        <location evidence="1">Membrane</location>
        <topology evidence="1">Single-pass type IV membrane protein</topology>
    </subcellularLocation>
</comment>